<dbReference type="PANTHER" id="PTHR46796">
    <property type="entry name" value="HTH-TYPE TRANSCRIPTIONAL ACTIVATOR RHAS-RELATED"/>
    <property type="match status" value="1"/>
</dbReference>
<dbReference type="SUPFAM" id="SSF46689">
    <property type="entry name" value="Homeodomain-like"/>
    <property type="match status" value="2"/>
</dbReference>
<sequence length="336" mass="36834">MAPEPGTPGAVPASTTFPWYAEASTRCAGAKPNALLRSSRGAGWSALLLDHHEGRGHSEVFETHPTPDLTLVVATRGEHRIAVAKRGLWRTAVYQPGAMGLTPPYETTRMRWSTAGERAPFRSIHLYLPHDLITDVAQEYRRLGAPSATPPLSSLVFRDPVVAACAVSLLRALETGSVDLYAEQTGQWLAAHLLSRHAGWWSGDEGREPGLITDRRLARVLDFMTAHLGEPLTLGRLAREAGISVHHFGRRFRERMGATPHAYLTAVRMDAARRLLRTSDLPVSEVALTCGYTRPAAFAAAFQRHVGVAPSTYRGTRHHRENALEDRGAAQVRRSP</sequence>
<dbReference type="PRINTS" id="PR00032">
    <property type="entry name" value="HTHARAC"/>
</dbReference>
<dbReference type="InterPro" id="IPR050204">
    <property type="entry name" value="AraC_XylS_family_regulators"/>
</dbReference>
<dbReference type="Pfam" id="PF12833">
    <property type="entry name" value="HTH_18"/>
    <property type="match status" value="1"/>
</dbReference>
<dbReference type="Pfam" id="PF02311">
    <property type="entry name" value="AraC_binding"/>
    <property type="match status" value="1"/>
</dbReference>
<feature type="domain" description="HTH araC/xylS-type" evidence="6">
    <location>
        <begin position="218"/>
        <end position="316"/>
    </location>
</feature>
<dbReference type="RefSeq" id="WP_183574200.1">
    <property type="nucleotide sequence ID" value="NZ_JACHOP010000044.1"/>
</dbReference>
<accession>A0A840ZU07</accession>
<dbReference type="AlphaFoldDB" id="A0A840ZU07"/>
<dbReference type="Gene3D" id="1.10.10.60">
    <property type="entry name" value="Homeodomain-like"/>
    <property type="match status" value="2"/>
</dbReference>
<evidence type="ECO:0000313" key="8">
    <source>
        <dbReference type="Proteomes" id="UP000583454"/>
    </source>
</evidence>
<evidence type="ECO:0000256" key="3">
    <source>
        <dbReference type="ARBA" id="ARBA00023159"/>
    </source>
</evidence>
<keyword evidence="3" id="KW-0010">Activator</keyword>
<protein>
    <submittedName>
        <fullName evidence="7">AraC family transcriptional regulator</fullName>
    </submittedName>
</protein>
<dbReference type="GO" id="GO:0003700">
    <property type="term" value="F:DNA-binding transcription factor activity"/>
    <property type="evidence" value="ECO:0007669"/>
    <property type="project" value="InterPro"/>
</dbReference>
<evidence type="ECO:0000259" key="6">
    <source>
        <dbReference type="PROSITE" id="PS01124"/>
    </source>
</evidence>
<dbReference type="EMBL" id="JACHOP010000044">
    <property type="protein sequence ID" value="MBB5760331.1"/>
    <property type="molecule type" value="Genomic_DNA"/>
</dbReference>
<evidence type="ECO:0000256" key="1">
    <source>
        <dbReference type="ARBA" id="ARBA00023015"/>
    </source>
</evidence>
<evidence type="ECO:0000256" key="2">
    <source>
        <dbReference type="ARBA" id="ARBA00023125"/>
    </source>
</evidence>
<dbReference type="InterPro" id="IPR018060">
    <property type="entry name" value="HTH_AraC"/>
</dbReference>
<proteinExistence type="predicted"/>
<comment type="caution">
    <text evidence="7">The sequence shown here is derived from an EMBL/GenBank/DDBJ whole genome shotgun (WGS) entry which is preliminary data.</text>
</comment>
<keyword evidence="1" id="KW-0805">Transcription regulation</keyword>
<organism evidence="7 8">
    <name type="scientific">Methylorubrum rhodinum</name>
    <dbReference type="NCBI Taxonomy" id="29428"/>
    <lineage>
        <taxon>Bacteria</taxon>
        <taxon>Pseudomonadati</taxon>
        <taxon>Pseudomonadota</taxon>
        <taxon>Alphaproteobacteria</taxon>
        <taxon>Hyphomicrobiales</taxon>
        <taxon>Methylobacteriaceae</taxon>
        <taxon>Methylorubrum</taxon>
    </lineage>
</organism>
<reference evidence="7 8" key="1">
    <citation type="submission" date="2020-08" db="EMBL/GenBank/DDBJ databases">
        <title>Genomic Encyclopedia of Type Strains, Phase IV (KMG-IV): sequencing the most valuable type-strain genomes for metagenomic binning, comparative biology and taxonomic classification.</title>
        <authorList>
            <person name="Goeker M."/>
        </authorList>
    </citation>
    <scope>NUCLEOTIDE SEQUENCE [LARGE SCALE GENOMIC DNA]</scope>
    <source>
        <strain evidence="7 8">DSM 2163</strain>
    </source>
</reference>
<keyword evidence="4" id="KW-0804">Transcription</keyword>
<keyword evidence="2" id="KW-0238">DNA-binding</keyword>
<dbReference type="InterPro" id="IPR003313">
    <property type="entry name" value="AraC-bd"/>
</dbReference>
<dbReference type="InterPro" id="IPR018062">
    <property type="entry name" value="HTH_AraC-typ_CS"/>
</dbReference>
<dbReference type="PANTHER" id="PTHR46796:SF6">
    <property type="entry name" value="ARAC SUBFAMILY"/>
    <property type="match status" value="1"/>
</dbReference>
<gene>
    <name evidence="7" type="ORF">HNR00_005080</name>
</gene>
<evidence type="ECO:0000256" key="5">
    <source>
        <dbReference type="SAM" id="MobiDB-lite"/>
    </source>
</evidence>
<dbReference type="GO" id="GO:0043565">
    <property type="term" value="F:sequence-specific DNA binding"/>
    <property type="evidence" value="ECO:0007669"/>
    <property type="project" value="InterPro"/>
</dbReference>
<dbReference type="InterPro" id="IPR009057">
    <property type="entry name" value="Homeodomain-like_sf"/>
</dbReference>
<evidence type="ECO:0000256" key="4">
    <source>
        <dbReference type="ARBA" id="ARBA00023163"/>
    </source>
</evidence>
<evidence type="ECO:0000313" key="7">
    <source>
        <dbReference type="EMBL" id="MBB5760331.1"/>
    </source>
</evidence>
<dbReference type="Proteomes" id="UP000583454">
    <property type="component" value="Unassembled WGS sequence"/>
</dbReference>
<dbReference type="SMART" id="SM00342">
    <property type="entry name" value="HTH_ARAC"/>
    <property type="match status" value="1"/>
</dbReference>
<dbReference type="PROSITE" id="PS00041">
    <property type="entry name" value="HTH_ARAC_FAMILY_1"/>
    <property type="match status" value="1"/>
</dbReference>
<dbReference type="InterPro" id="IPR020449">
    <property type="entry name" value="Tscrpt_reg_AraC-type_HTH"/>
</dbReference>
<feature type="region of interest" description="Disordered" evidence="5">
    <location>
        <begin position="313"/>
        <end position="336"/>
    </location>
</feature>
<dbReference type="PROSITE" id="PS01124">
    <property type="entry name" value="HTH_ARAC_FAMILY_2"/>
    <property type="match status" value="1"/>
</dbReference>
<keyword evidence="8" id="KW-1185">Reference proteome</keyword>
<name>A0A840ZU07_9HYPH</name>